<dbReference type="EMBL" id="JACOPK010000013">
    <property type="protein sequence ID" value="MBC5696619.1"/>
    <property type="molecule type" value="Genomic_DNA"/>
</dbReference>
<proteinExistence type="predicted"/>
<accession>A0ABR7GQL9</accession>
<comment type="caution">
    <text evidence="3">The sequence shown here is derived from an EMBL/GenBank/DDBJ whole genome shotgun (WGS) entry which is preliminary data.</text>
</comment>
<reference evidence="3 4" key="1">
    <citation type="submission" date="2020-08" db="EMBL/GenBank/DDBJ databases">
        <title>Genome public.</title>
        <authorList>
            <person name="Liu C."/>
            <person name="Sun Q."/>
        </authorList>
    </citation>
    <scope>NUCLEOTIDE SEQUENCE [LARGE SCALE GENOMIC DNA]</scope>
    <source>
        <strain evidence="3 4">M2</strain>
    </source>
</reference>
<name>A0ABR7GQL9_9FIRM</name>
<dbReference type="Proteomes" id="UP000641741">
    <property type="component" value="Unassembled WGS sequence"/>
</dbReference>
<protein>
    <submittedName>
        <fullName evidence="3">Uncharacterized protein</fullName>
    </submittedName>
</protein>
<feature type="compositionally biased region" description="Acidic residues" evidence="1">
    <location>
        <begin position="44"/>
        <end position="56"/>
    </location>
</feature>
<evidence type="ECO:0000313" key="4">
    <source>
        <dbReference type="Proteomes" id="UP000641741"/>
    </source>
</evidence>
<gene>
    <name evidence="3" type="ORF">H8S02_11850</name>
</gene>
<evidence type="ECO:0000256" key="1">
    <source>
        <dbReference type="SAM" id="MobiDB-lite"/>
    </source>
</evidence>
<feature type="region of interest" description="Disordered" evidence="1">
    <location>
        <begin position="26"/>
        <end position="56"/>
    </location>
</feature>
<sequence>MRKRITSLFLVLAFCLTLLPTSALAEEPDTLDGERIETSIGNDTEGDGDIDNNVEE</sequence>
<evidence type="ECO:0000313" key="3">
    <source>
        <dbReference type="EMBL" id="MBC5696619.1"/>
    </source>
</evidence>
<evidence type="ECO:0000256" key="2">
    <source>
        <dbReference type="SAM" id="SignalP"/>
    </source>
</evidence>
<feature type="signal peptide" evidence="2">
    <location>
        <begin position="1"/>
        <end position="25"/>
    </location>
</feature>
<keyword evidence="4" id="KW-1185">Reference proteome</keyword>
<feature type="chain" id="PRO_5047327068" evidence="2">
    <location>
        <begin position="26"/>
        <end position="56"/>
    </location>
</feature>
<dbReference type="RefSeq" id="WP_158576980.1">
    <property type="nucleotide sequence ID" value="NZ_JACOPK010000013.1"/>
</dbReference>
<organism evidence="3 4">
    <name type="scientific">Agathobaculum hominis</name>
    <dbReference type="NCBI Taxonomy" id="2763014"/>
    <lineage>
        <taxon>Bacteria</taxon>
        <taxon>Bacillati</taxon>
        <taxon>Bacillota</taxon>
        <taxon>Clostridia</taxon>
        <taxon>Eubacteriales</taxon>
        <taxon>Butyricicoccaceae</taxon>
        <taxon>Agathobaculum</taxon>
    </lineage>
</organism>
<keyword evidence="2" id="KW-0732">Signal</keyword>